<keyword evidence="4" id="KW-0800">Toxin</keyword>
<evidence type="ECO:0000256" key="7">
    <source>
        <dbReference type="SAM" id="MobiDB-lite"/>
    </source>
</evidence>
<dbReference type="GO" id="GO:0044231">
    <property type="term" value="C:host cell presynaptic membrane"/>
    <property type="evidence" value="ECO:0007669"/>
    <property type="project" value="UniProtKB-KW"/>
</dbReference>
<dbReference type="GO" id="GO:0044218">
    <property type="term" value="C:other organism cell membrane"/>
    <property type="evidence" value="ECO:0007669"/>
    <property type="project" value="UniProtKB-KW"/>
</dbReference>
<keyword evidence="6" id="KW-0040">ANK repeat</keyword>
<name>A0A9J6FTS2_HAELO</name>
<reference evidence="8 9" key="1">
    <citation type="journal article" date="2020" name="Cell">
        <title>Large-Scale Comparative Analyses of Tick Genomes Elucidate Their Genetic Diversity and Vector Capacities.</title>
        <authorList>
            <consortium name="Tick Genome and Microbiome Consortium (TIGMIC)"/>
            <person name="Jia N."/>
            <person name="Wang J."/>
            <person name="Shi W."/>
            <person name="Du L."/>
            <person name="Sun Y."/>
            <person name="Zhan W."/>
            <person name="Jiang J.F."/>
            <person name="Wang Q."/>
            <person name="Zhang B."/>
            <person name="Ji P."/>
            <person name="Bell-Sakyi L."/>
            <person name="Cui X.M."/>
            <person name="Yuan T.T."/>
            <person name="Jiang B.G."/>
            <person name="Yang W.F."/>
            <person name="Lam T.T."/>
            <person name="Chang Q.C."/>
            <person name="Ding S.J."/>
            <person name="Wang X.J."/>
            <person name="Zhu J.G."/>
            <person name="Ruan X.D."/>
            <person name="Zhao L."/>
            <person name="Wei J.T."/>
            <person name="Ye R.Z."/>
            <person name="Que T.C."/>
            <person name="Du C.H."/>
            <person name="Zhou Y.H."/>
            <person name="Cheng J.X."/>
            <person name="Dai P.F."/>
            <person name="Guo W.B."/>
            <person name="Han X.H."/>
            <person name="Huang E.J."/>
            <person name="Li L.F."/>
            <person name="Wei W."/>
            <person name="Gao Y.C."/>
            <person name="Liu J.Z."/>
            <person name="Shao H.Z."/>
            <person name="Wang X."/>
            <person name="Wang C.C."/>
            <person name="Yang T.C."/>
            <person name="Huo Q.B."/>
            <person name="Li W."/>
            <person name="Chen H.Y."/>
            <person name="Chen S.E."/>
            <person name="Zhou L.G."/>
            <person name="Ni X.B."/>
            <person name="Tian J.H."/>
            <person name="Sheng Y."/>
            <person name="Liu T."/>
            <person name="Pan Y.S."/>
            <person name="Xia L.Y."/>
            <person name="Li J."/>
            <person name="Zhao F."/>
            <person name="Cao W.C."/>
        </authorList>
    </citation>
    <scope>NUCLEOTIDE SEQUENCE [LARGE SCALE GENOMIC DNA]</scope>
    <source>
        <strain evidence="8">HaeL-2018</strain>
    </source>
</reference>
<feature type="region of interest" description="Disordered" evidence="7">
    <location>
        <begin position="139"/>
        <end position="161"/>
    </location>
</feature>
<keyword evidence="5" id="KW-1053">Target membrane</keyword>
<keyword evidence="4" id="KW-0528">Neurotoxin</keyword>
<evidence type="ECO:0000313" key="8">
    <source>
        <dbReference type="EMBL" id="KAH9365705.1"/>
    </source>
</evidence>
<dbReference type="EMBL" id="JABSTR010000003">
    <property type="protein sequence ID" value="KAH9365705.1"/>
    <property type="molecule type" value="Genomic_DNA"/>
</dbReference>
<dbReference type="PANTHER" id="PTHR24192">
    <property type="entry name" value="ANKYRIN REPEAT DOMAIN 40"/>
    <property type="match status" value="1"/>
</dbReference>
<evidence type="ECO:0000256" key="4">
    <source>
        <dbReference type="ARBA" id="ARBA00023028"/>
    </source>
</evidence>
<dbReference type="PROSITE" id="PS50088">
    <property type="entry name" value="ANK_REPEAT"/>
    <property type="match status" value="1"/>
</dbReference>
<evidence type="ECO:0000256" key="6">
    <source>
        <dbReference type="PROSITE-ProRule" id="PRU00023"/>
    </source>
</evidence>
<protein>
    <recommendedName>
        <fullName evidence="10">Ankyrin repeat domain-containing protein 40</fullName>
    </recommendedName>
</protein>
<dbReference type="PANTHER" id="PTHR24192:SF3">
    <property type="entry name" value="ANKYRIN REPEAT DOMAIN 40"/>
    <property type="match status" value="1"/>
</dbReference>
<dbReference type="Pfam" id="PF12796">
    <property type="entry name" value="Ank_2"/>
    <property type="match status" value="1"/>
</dbReference>
<keyword evidence="9" id="KW-1185">Reference proteome</keyword>
<evidence type="ECO:0000256" key="2">
    <source>
        <dbReference type="ARBA" id="ARBA00022483"/>
    </source>
</evidence>
<sequence length="319" mass="34813">MEINKAKILEEKLREAACYGDEEAVITLVERNVRVNSQHDINGWTPLHWACKRGHVATVRYLLAQGADPSITTFKGETPAALTDNEDIRALLGEAGQGDVTPSTPSSSLPITPHFLSHPTMEYKVDLSELSRSARNVDPDLPGKHVLPHDNGQSDYSSGHQEETDLVLKVRIAYLDDPDFIEVELPRTELTFANLLRTCCDELGADFKRVRKLRKLPNTILRKDKEVQRLSDYQELELVLDNIQPKPQPTPALPTISGGNVAASAALNPVVHLAGLLSGANYNSPPGYLPNGNGVTAATTAAQNAFAKSAYCVNGTILY</sequence>
<comment type="caution">
    <text evidence="8">The sequence shown here is derived from an EMBL/GenBank/DDBJ whole genome shotgun (WGS) entry which is preliminary data.</text>
</comment>
<evidence type="ECO:0000256" key="1">
    <source>
        <dbReference type="ARBA" id="ARBA00004175"/>
    </source>
</evidence>
<proteinExistence type="predicted"/>
<accession>A0A9J6FTS2</accession>
<dbReference type="InterPro" id="IPR002110">
    <property type="entry name" value="Ankyrin_rpt"/>
</dbReference>
<feature type="repeat" description="ANK" evidence="6">
    <location>
        <begin position="42"/>
        <end position="74"/>
    </location>
</feature>
<organism evidence="8 9">
    <name type="scientific">Haemaphysalis longicornis</name>
    <name type="common">Bush tick</name>
    <dbReference type="NCBI Taxonomy" id="44386"/>
    <lineage>
        <taxon>Eukaryota</taxon>
        <taxon>Metazoa</taxon>
        <taxon>Ecdysozoa</taxon>
        <taxon>Arthropoda</taxon>
        <taxon>Chelicerata</taxon>
        <taxon>Arachnida</taxon>
        <taxon>Acari</taxon>
        <taxon>Parasitiformes</taxon>
        <taxon>Ixodida</taxon>
        <taxon>Ixodoidea</taxon>
        <taxon>Ixodidae</taxon>
        <taxon>Haemaphysalinae</taxon>
        <taxon>Haemaphysalis</taxon>
    </lineage>
</organism>
<evidence type="ECO:0000256" key="3">
    <source>
        <dbReference type="ARBA" id="ARBA00022537"/>
    </source>
</evidence>
<gene>
    <name evidence="8" type="ORF">HPB48_009623</name>
</gene>
<dbReference type="OrthoDB" id="496981at2759"/>
<keyword evidence="2" id="KW-0268">Exocytosis</keyword>
<dbReference type="PROSITE" id="PS50297">
    <property type="entry name" value="ANK_REP_REGION"/>
    <property type="match status" value="1"/>
</dbReference>
<keyword evidence="4" id="KW-0638">Presynaptic neurotoxin</keyword>
<dbReference type="AlphaFoldDB" id="A0A9J6FTS2"/>
<dbReference type="InterPro" id="IPR036770">
    <property type="entry name" value="Ankyrin_rpt-contain_sf"/>
</dbReference>
<dbReference type="VEuPathDB" id="VectorBase:HLOH_063710"/>
<dbReference type="GO" id="GO:0006887">
    <property type="term" value="P:exocytosis"/>
    <property type="evidence" value="ECO:0007669"/>
    <property type="project" value="UniProtKB-KW"/>
</dbReference>
<keyword evidence="3" id="KW-1052">Target cell membrane</keyword>
<dbReference type="SUPFAM" id="SSF48403">
    <property type="entry name" value="Ankyrin repeat"/>
    <property type="match status" value="1"/>
</dbReference>
<dbReference type="OMA" id="CSNQQIL"/>
<evidence type="ECO:0008006" key="10">
    <source>
        <dbReference type="Google" id="ProtNLM"/>
    </source>
</evidence>
<evidence type="ECO:0000313" key="9">
    <source>
        <dbReference type="Proteomes" id="UP000821853"/>
    </source>
</evidence>
<comment type="subcellular location">
    <subcellularLocation>
        <location evidence="1">Target cell membrane</location>
    </subcellularLocation>
</comment>
<dbReference type="Gene3D" id="1.25.40.20">
    <property type="entry name" value="Ankyrin repeat-containing domain"/>
    <property type="match status" value="1"/>
</dbReference>
<dbReference type="Proteomes" id="UP000821853">
    <property type="component" value="Unassembled WGS sequence"/>
</dbReference>
<dbReference type="InterPro" id="IPR039195">
    <property type="entry name" value="ANKRD40"/>
</dbReference>
<evidence type="ECO:0000256" key="5">
    <source>
        <dbReference type="ARBA" id="ARBA00023298"/>
    </source>
</evidence>
<keyword evidence="5" id="KW-0472">Membrane</keyword>
<dbReference type="SMART" id="SM00248">
    <property type="entry name" value="ANK"/>
    <property type="match status" value="1"/>
</dbReference>